<feature type="signal peptide" evidence="2">
    <location>
        <begin position="1"/>
        <end position="20"/>
    </location>
</feature>
<keyword evidence="6" id="KW-1185">Reference proteome</keyword>
<dbReference type="Pfam" id="PF01301">
    <property type="entry name" value="Glyco_hydro_35"/>
    <property type="match status" value="1"/>
</dbReference>
<dbReference type="RefSeq" id="WP_076377262.1">
    <property type="nucleotide sequence ID" value="NZ_AP017422.1"/>
</dbReference>
<dbReference type="FunFam" id="3.20.20.80:FF:000135">
    <property type="entry name" value="Beta-galactosidase, putative, bgl35A"/>
    <property type="match status" value="1"/>
</dbReference>
<name>A0A173MNB8_9BACT</name>
<gene>
    <name evidence="5" type="ORF">SAMN05421788_101341</name>
</gene>
<organism evidence="5 6">
    <name type="scientific">Filimonas lacunae</name>
    <dbReference type="NCBI Taxonomy" id="477680"/>
    <lineage>
        <taxon>Bacteria</taxon>
        <taxon>Pseudomonadati</taxon>
        <taxon>Bacteroidota</taxon>
        <taxon>Chitinophagia</taxon>
        <taxon>Chitinophagales</taxon>
        <taxon>Chitinophagaceae</taxon>
        <taxon>Filimonas</taxon>
    </lineage>
</organism>
<comment type="similarity">
    <text evidence="1">Belongs to the glycosyl hydrolase 35 family.</text>
</comment>
<dbReference type="InterPro" id="IPR001944">
    <property type="entry name" value="Glycoside_Hdrlase_35"/>
</dbReference>
<evidence type="ECO:0000313" key="6">
    <source>
        <dbReference type="Proteomes" id="UP000186917"/>
    </source>
</evidence>
<proteinExistence type="inferred from homology"/>
<evidence type="ECO:0000259" key="3">
    <source>
        <dbReference type="Pfam" id="PF01301"/>
    </source>
</evidence>
<dbReference type="GO" id="GO:0004553">
    <property type="term" value="F:hydrolase activity, hydrolyzing O-glycosyl compounds"/>
    <property type="evidence" value="ECO:0007669"/>
    <property type="project" value="InterPro"/>
</dbReference>
<dbReference type="InterPro" id="IPR040719">
    <property type="entry name" value="DUF5597"/>
</dbReference>
<evidence type="ECO:0000313" key="5">
    <source>
        <dbReference type="EMBL" id="SIS63470.1"/>
    </source>
</evidence>
<evidence type="ECO:0000256" key="1">
    <source>
        <dbReference type="ARBA" id="ARBA00009809"/>
    </source>
</evidence>
<dbReference type="InterPro" id="IPR017853">
    <property type="entry name" value="GH"/>
</dbReference>
<feature type="chain" id="PRO_5030023216" evidence="2">
    <location>
        <begin position="21"/>
        <end position="542"/>
    </location>
</feature>
<evidence type="ECO:0000259" key="4">
    <source>
        <dbReference type="Pfam" id="PF18120"/>
    </source>
</evidence>
<dbReference type="EMBL" id="FTOR01000001">
    <property type="protein sequence ID" value="SIS63470.1"/>
    <property type="molecule type" value="Genomic_DNA"/>
</dbReference>
<dbReference type="KEGG" id="fln:FLA_4938"/>
<feature type="domain" description="Glycoside hydrolase 35 catalytic" evidence="3">
    <location>
        <begin position="37"/>
        <end position="228"/>
    </location>
</feature>
<dbReference type="Proteomes" id="UP000186917">
    <property type="component" value="Unassembled WGS sequence"/>
</dbReference>
<dbReference type="Pfam" id="PF18120">
    <property type="entry name" value="DUF5597"/>
    <property type="match status" value="1"/>
</dbReference>
<accession>A0A173MNB8</accession>
<sequence>MKRRYAYSLLLLWLPFCVKAQQGGMPALVKNGNEVQLQVHGKPFIILGGELGNSSSSSHAYMQKVWPRLKAMQLNTVLAPVYWELLEPEEGKFDFTLVDSLIINARKNHIKVVPLWFGTWKNSMSCYVPAWVKKDHKRFGRTLDKNGKSVEILSAFGANILEADKKAFAALLKHIKQIDAQAHTVIMVQVENEVGMLSTARETTPTANKLYQQEVPAALLAYLQQHKTELVPELQQLWKQQGYATQGNWETVFGKSDATEELFQAWYYAWFVNEVAAAGKAAYPLPMYVNAALMKSGQRPGDYPAAGPLPQVMDIWQAAAPAIDILAPDFYNPDTQYWCDLFTRRNNPLFIPEMRLDITCAAKVFYALGHYKGLGFSPFSIENANEQQATYLQNSYHLLQQLTPLITATAQKEGVLFDRKNTQQELVMGKYRITCKHDYTLGWSPGAKDSLWPVTGAIILQTAPDEFWIAGMGVVCTFANADASVVTNIESVEEGVFSNGKWIAGRRLNGDEDHQGRHIRIPGGEWSIQKVKLYNSPVSVQE</sequence>
<dbReference type="Gene3D" id="3.20.20.80">
    <property type="entry name" value="Glycosidases"/>
    <property type="match status" value="1"/>
</dbReference>
<dbReference type="AlphaFoldDB" id="A0A173MNB8"/>
<dbReference type="Gene3D" id="2.60.220.20">
    <property type="entry name" value="putative beta-Galactosidase from caulobacter crescentus"/>
    <property type="match status" value="1"/>
</dbReference>
<dbReference type="STRING" id="477680.SAMN05421788_101341"/>
<dbReference type="GO" id="GO:0005975">
    <property type="term" value="P:carbohydrate metabolic process"/>
    <property type="evidence" value="ECO:0007669"/>
    <property type="project" value="InterPro"/>
</dbReference>
<feature type="domain" description="DUF5597" evidence="4">
    <location>
        <begin position="392"/>
        <end position="520"/>
    </location>
</feature>
<dbReference type="InterPro" id="IPR031330">
    <property type="entry name" value="Gly_Hdrlase_35_cat"/>
</dbReference>
<protein>
    <submittedName>
        <fullName evidence="5">Beta-galactosidase GanA</fullName>
    </submittedName>
</protein>
<evidence type="ECO:0000256" key="2">
    <source>
        <dbReference type="SAM" id="SignalP"/>
    </source>
</evidence>
<dbReference type="PANTHER" id="PTHR23421">
    <property type="entry name" value="BETA-GALACTOSIDASE RELATED"/>
    <property type="match status" value="1"/>
</dbReference>
<reference evidence="6" key="1">
    <citation type="submission" date="2017-01" db="EMBL/GenBank/DDBJ databases">
        <authorList>
            <person name="Varghese N."/>
            <person name="Submissions S."/>
        </authorList>
    </citation>
    <scope>NUCLEOTIDE SEQUENCE [LARGE SCALE GENOMIC DNA]</scope>
    <source>
        <strain evidence="6">DSM 21054</strain>
    </source>
</reference>
<dbReference type="SUPFAM" id="SSF51445">
    <property type="entry name" value="(Trans)glycosidases"/>
    <property type="match status" value="1"/>
</dbReference>
<keyword evidence="2" id="KW-0732">Signal</keyword>